<gene>
    <name evidence="3" type="ORF">D9615_007833</name>
    <name evidence="2" type="ORF">D9615_009297</name>
</gene>
<comment type="caution">
    <text evidence="2">The sequence shown here is derived from an EMBL/GenBank/DDBJ whole genome shotgun (WGS) entry which is preliminary data.</text>
</comment>
<dbReference type="OrthoDB" id="3267821at2759"/>
<dbReference type="EMBL" id="JAACJP010000027">
    <property type="protein sequence ID" value="KAF5376661.1"/>
    <property type="molecule type" value="Genomic_DNA"/>
</dbReference>
<evidence type="ECO:0000256" key="1">
    <source>
        <dbReference type="SAM" id="MobiDB-lite"/>
    </source>
</evidence>
<feature type="region of interest" description="Disordered" evidence="1">
    <location>
        <begin position="1"/>
        <end position="69"/>
    </location>
</feature>
<protein>
    <submittedName>
        <fullName evidence="2">Uncharacterized protein</fullName>
    </submittedName>
</protein>
<sequence length="336" mass="37082">MAPRTMAEMMDMHLDSSPIQPSARSSSPQQSPSSSPSPTPAGHQTEGSILPLPNLSASHRKRPADSDMTQYAQEVGRSTKLLKGDQERLEKFSKLDHSEQRIWIAGHILKLGEQQSALQPPDILYIIPKKLEAKIDKLSATTLLNPLIAAYVHTKHGPTNILVDCLEENPSWGLTKAVRSDSIKFEVIHGHIQKKLTAVRYSIKKTIQAACGKPDPDDVTGTRQLGATDIVELCKTLISSNKHMDQVVDLPMCARIAFLRKIITEDPSGKYWESVDSQLDRARAKYTDAKKLSRFFAMILDEDCKIYGKANLDGLVTSATRARTSQDLSAVDGEAD</sequence>
<organism evidence="2 4">
    <name type="scientific">Tricholomella constricta</name>
    <dbReference type="NCBI Taxonomy" id="117010"/>
    <lineage>
        <taxon>Eukaryota</taxon>
        <taxon>Fungi</taxon>
        <taxon>Dikarya</taxon>
        <taxon>Basidiomycota</taxon>
        <taxon>Agaricomycotina</taxon>
        <taxon>Agaricomycetes</taxon>
        <taxon>Agaricomycetidae</taxon>
        <taxon>Agaricales</taxon>
        <taxon>Tricholomatineae</taxon>
        <taxon>Lyophyllaceae</taxon>
        <taxon>Tricholomella</taxon>
    </lineage>
</organism>
<evidence type="ECO:0000313" key="4">
    <source>
        <dbReference type="Proteomes" id="UP000565441"/>
    </source>
</evidence>
<keyword evidence="4" id="KW-1185">Reference proteome</keyword>
<evidence type="ECO:0000313" key="2">
    <source>
        <dbReference type="EMBL" id="KAF5372386.1"/>
    </source>
</evidence>
<reference evidence="2 4" key="1">
    <citation type="journal article" date="2020" name="ISME J.">
        <title>Uncovering the hidden diversity of litter-decomposition mechanisms in mushroom-forming fungi.</title>
        <authorList>
            <person name="Floudas D."/>
            <person name="Bentzer J."/>
            <person name="Ahren D."/>
            <person name="Johansson T."/>
            <person name="Persson P."/>
            <person name="Tunlid A."/>
        </authorList>
    </citation>
    <scope>NUCLEOTIDE SEQUENCE [LARGE SCALE GENOMIC DNA]</scope>
    <source>
        <strain evidence="2 4">CBS 661.87</strain>
    </source>
</reference>
<dbReference type="EMBL" id="JAACJP010000043">
    <property type="protein sequence ID" value="KAF5372386.1"/>
    <property type="molecule type" value="Genomic_DNA"/>
</dbReference>
<name>A0A8H5GWJ6_9AGAR</name>
<evidence type="ECO:0000313" key="3">
    <source>
        <dbReference type="EMBL" id="KAF5376661.1"/>
    </source>
</evidence>
<accession>A0A8H5GWJ6</accession>
<feature type="compositionally biased region" description="Low complexity" evidence="1">
    <location>
        <begin position="16"/>
        <end position="36"/>
    </location>
</feature>
<proteinExistence type="predicted"/>
<dbReference type="AlphaFoldDB" id="A0A8H5GWJ6"/>
<dbReference type="Proteomes" id="UP000565441">
    <property type="component" value="Unassembled WGS sequence"/>
</dbReference>